<name>A0A328Q1Q3_9EURY</name>
<dbReference type="EMBL" id="NGJK01000023">
    <property type="protein sequence ID" value="RAP03463.1"/>
    <property type="molecule type" value="Genomic_DNA"/>
</dbReference>
<accession>A0A328Q1Q3</accession>
<evidence type="ECO:0000313" key="2">
    <source>
        <dbReference type="EMBL" id="RAP03463.1"/>
    </source>
</evidence>
<gene>
    <name evidence="2" type="ORF">CA615_02155</name>
</gene>
<dbReference type="Proteomes" id="UP000248557">
    <property type="component" value="Unassembled WGS sequence"/>
</dbReference>
<evidence type="ECO:0000313" key="3">
    <source>
        <dbReference type="Proteomes" id="UP000248557"/>
    </source>
</evidence>
<proteinExistence type="predicted"/>
<organism evidence="2 3">
    <name type="scientific">Methanosphaera stadtmanae</name>
    <dbReference type="NCBI Taxonomy" id="2317"/>
    <lineage>
        <taxon>Archaea</taxon>
        <taxon>Methanobacteriati</taxon>
        <taxon>Methanobacteriota</taxon>
        <taxon>Methanomada group</taxon>
        <taxon>Methanobacteria</taxon>
        <taxon>Methanobacteriales</taxon>
        <taxon>Methanobacteriaceae</taxon>
        <taxon>Methanosphaera</taxon>
    </lineage>
</organism>
<comment type="caution">
    <text evidence="2">The sequence shown here is derived from an EMBL/GenBank/DDBJ whole genome shotgun (WGS) entry which is preliminary data.</text>
</comment>
<evidence type="ECO:0000259" key="1">
    <source>
        <dbReference type="Pfam" id="PF05598"/>
    </source>
</evidence>
<dbReference type="InterPro" id="IPR008490">
    <property type="entry name" value="Transposase_InsH_N"/>
</dbReference>
<feature type="domain" description="Transposase InsH N-terminal" evidence="1">
    <location>
        <begin position="1"/>
        <end position="45"/>
    </location>
</feature>
<dbReference type="AlphaFoldDB" id="A0A328Q1Q3"/>
<sequence length="53" mass="6151">MLLCIILMGTIYSIHSSRKLESMVRENIVFMYLATFQQPVFSTILLLNVNIMI</sequence>
<protein>
    <recommendedName>
        <fullName evidence="1">Transposase InsH N-terminal domain-containing protein</fullName>
    </recommendedName>
</protein>
<dbReference type="Pfam" id="PF05598">
    <property type="entry name" value="DUF772"/>
    <property type="match status" value="1"/>
</dbReference>
<reference evidence="2 3" key="1">
    <citation type="submission" date="2017-05" db="EMBL/GenBank/DDBJ databases">
        <title>Host range expansion of the Methanosphaera genus to humans and monogastric animals involves recent and extensive reduction in genome content.</title>
        <authorList>
            <person name="Hoedt E.C."/>
            <person name="Volmer J.G."/>
            <person name="Parks D.H."/>
            <person name="Rosewarne C.P."/>
            <person name="Denman S.E."/>
            <person name="Mcsweeney C.S."/>
            <person name="O Cuiv P."/>
            <person name="Hugenholtz P."/>
            <person name="Tyson G.W."/>
            <person name="Morrison M."/>
        </authorList>
    </citation>
    <scope>NUCLEOTIDE SEQUENCE [LARGE SCALE GENOMIC DNA]</scope>
    <source>
        <strain evidence="2 3">PA5</strain>
    </source>
</reference>